<dbReference type="InterPro" id="IPR000120">
    <property type="entry name" value="Amidase"/>
</dbReference>
<dbReference type="Pfam" id="PF01425">
    <property type="entry name" value="Amidase"/>
    <property type="match status" value="1"/>
</dbReference>
<accession>A0A839ZFE8</accession>
<dbReference type="InterPro" id="IPR036928">
    <property type="entry name" value="AS_sf"/>
</dbReference>
<dbReference type="RefSeq" id="WP_210287103.1">
    <property type="nucleotide sequence ID" value="NZ_JACICD010000012.1"/>
</dbReference>
<feature type="domain" description="Amidase" evidence="4">
    <location>
        <begin position="29"/>
        <end position="445"/>
    </location>
</feature>
<evidence type="ECO:0000256" key="3">
    <source>
        <dbReference type="SAM" id="MobiDB-lite"/>
    </source>
</evidence>
<keyword evidence="5" id="KW-0436">Ligase</keyword>
<dbReference type="PANTHER" id="PTHR11895:SF176">
    <property type="entry name" value="AMIDASE AMID-RELATED"/>
    <property type="match status" value="1"/>
</dbReference>
<dbReference type="Proteomes" id="UP000533469">
    <property type="component" value="Unassembled WGS sequence"/>
</dbReference>
<comment type="function">
    <text evidence="1">Hydrolyzes indole-3-acetamide (IAM) into indole-3-acetic acid (IAA).</text>
</comment>
<evidence type="ECO:0000313" key="6">
    <source>
        <dbReference type="Proteomes" id="UP000533469"/>
    </source>
</evidence>
<dbReference type="EMBL" id="JACICD010000012">
    <property type="protein sequence ID" value="MBB3773571.1"/>
    <property type="molecule type" value="Genomic_DNA"/>
</dbReference>
<keyword evidence="6" id="KW-1185">Reference proteome</keyword>
<evidence type="ECO:0000256" key="1">
    <source>
        <dbReference type="ARBA" id="ARBA00003871"/>
    </source>
</evidence>
<dbReference type="GO" id="GO:0016740">
    <property type="term" value="F:transferase activity"/>
    <property type="evidence" value="ECO:0007669"/>
    <property type="project" value="UniProtKB-KW"/>
</dbReference>
<evidence type="ECO:0000256" key="2">
    <source>
        <dbReference type="ARBA" id="ARBA00021874"/>
    </source>
</evidence>
<name>A0A839ZFE8_9HYPH</name>
<dbReference type="SUPFAM" id="SSF75304">
    <property type="entry name" value="Amidase signature (AS) enzymes"/>
    <property type="match status" value="1"/>
</dbReference>
<dbReference type="PANTHER" id="PTHR11895">
    <property type="entry name" value="TRANSAMIDASE"/>
    <property type="match status" value="1"/>
</dbReference>
<keyword evidence="5" id="KW-0808">Transferase</keyword>
<dbReference type="InterPro" id="IPR023631">
    <property type="entry name" value="Amidase_dom"/>
</dbReference>
<feature type="region of interest" description="Disordered" evidence="3">
    <location>
        <begin position="130"/>
        <end position="158"/>
    </location>
</feature>
<sequence>MTSELHALSIAELGSGLRARRFTAEQLARHQLARIAAHDGTLAAFVRVCGERALREARAADRDFAGGVDRGPLQGIPYAVKDLFDSAGMPTGCNSRLRANHIAREDSAAVARMSDGGAVLLGKLQLQEFATGGMGPDSPNPPSRNPWHPGHATGGSSSGAGVAVSAGFVRIALATDTGGSIRQPAAYCGTVGLKPTYGRVSRRGVFPLSHSMDHCGPITRSVEDAALALQVLAGFDPHDPASADVPAADYAAPLRAGVAGLRIGVPPGHMGLEPRFDPAVAASLAQATDALARGGGVLSRVALPDYDAFYASGMAIMLAEAYCVHQSDLQAHLPLYAAKTAERLLLGAAVTGADLVQAFRVRRRLTEALDTLFDGVDAILTASAIHGAPPLDGGDNMLAVPFQIPALPFNLTGHPALHVPTGRDGRGLPIGVQLIGPRFAEATLLRIAAVLEAASGWKEIPLPALTAV</sequence>
<evidence type="ECO:0000259" key="4">
    <source>
        <dbReference type="Pfam" id="PF01425"/>
    </source>
</evidence>
<dbReference type="InterPro" id="IPR020556">
    <property type="entry name" value="Amidase_CS"/>
</dbReference>
<dbReference type="AlphaFoldDB" id="A0A839ZFE8"/>
<protein>
    <recommendedName>
        <fullName evidence="2">Indoleacetamide hydrolase</fullName>
    </recommendedName>
</protein>
<dbReference type="PROSITE" id="PS00571">
    <property type="entry name" value="AMIDASES"/>
    <property type="match status" value="1"/>
</dbReference>
<dbReference type="GO" id="GO:0016874">
    <property type="term" value="F:ligase activity"/>
    <property type="evidence" value="ECO:0007669"/>
    <property type="project" value="UniProtKB-KW"/>
</dbReference>
<gene>
    <name evidence="5" type="ORF">FHS55_004213</name>
</gene>
<comment type="caution">
    <text evidence="5">The sequence shown here is derived from an EMBL/GenBank/DDBJ whole genome shotgun (WGS) entry which is preliminary data.</text>
</comment>
<proteinExistence type="predicted"/>
<reference evidence="5 6" key="1">
    <citation type="submission" date="2020-08" db="EMBL/GenBank/DDBJ databases">
        <title>Genomic Encyclopedia of Type Strains, Phase IV (KMG-IV): sequencing the most valuable type-strain genomes for metagenomic binning, comparative biology and taxonomic classification.</title>
        <authorList>
            <person name="Goeker M."/>
        </authorList>
    </citation>
    <scope>NUCLEOTIDE SEQUENCE [LARGE SCALE GENOMIC DNA]</scope>
    <source>
        <strain evidence="5 6">DSM 5895</strain>
    </source>
</reference>
<dbReference type="Gene3D" id="3.90.1300.10">
    <property type="entry name" value="Amidase signature (AS) domain"/>
    <property type="match status" value="1"/>
</dbReference>
<organism evidence="5 6">
    <name type="scientific">Ancylobacter tetraedralis</name>
    <dbReference type="NCBI Taxonomy" id="217068"/>
    <lineage>
        <taxon>Bacteria</taxon>
        <taxon>Pseudomonadati</taxon>
        <taxon>Pseudomonadota</taxon>
        <taxon>Alphaproteobacteria</taxon>
        <taxon>Hyphomicrobiales</taxon>
        <taxon>Xanthobacteraceae</taxon>
        <taxon>Ancylobacter</taxon>
    </lineage>
</organism>
<evidence type="ECO:0000313" key="5">
    <source>
        <dbReference type="EMBL" id="MBB3773571.1"/>
    </source>
</evidence>